<evidence type="ECO:0000313" key="2">
    <source>
        <dbReference type="EMBL" id="SDS52887.1"/>
    </source>
</evidence>
<proteinExistence type="predicted"/>
<feature type="signal peptide" evidence="1">
    <location>
        <begin position="1"/>
        <end position="20"/>
    </location>
</feature>
<keyword evidence="3" id="KW-1185">Reference proteome</keyword>
<dbReference type="PROSITE" id="PS51257">
    <property type="entry name" value="PROKAR_LIPOPROTEIN"/>
    <property type="match status" value="1"/>
</dbReference>
<organism evidence="2 3">
    <name type="scientific">Pseudomonas oryzae</name>
    <dbReference type="NCBI Taxonomy" id="1392877"/>
    <lineage>
        <taxon>Bacteria</taxon>
        <taxon>Pseudomonadati</taxon>
        <taxon>Pseudomonadota</taxon>
        <taxon>Gammaproteobacteria</taxon>
        <taxon>Pseudomonadales</taxon>
        <taxon>Pseudomonadaceae</taxon>
        <taxon>Pseudomonas</taxon>
    </lineage>
</organism>
<feature type="chain" id="PRO_5009260524" description="Lipoprotein" evidence="1">
    <location>
        <begin position="21"/>
        <end position="179"/>
    </location>
</feature>
<evidence type="ECO:0000313" key="3">
    <source>
        <dbReference type="Proteomes" id="UP000243359"/>
    </source>
</evidence>
<dbReference type="Proteomes" id="UP000243359">
    <property type="component" value="Chromosome I"/>
</dbReference>
<protein>
    <recommendedName>
        <fullName evidence="4">Lipoprotein</fullName>
    </recommendedName>
</protein>
<dbReference type="RefSeq" id="WP_090348820.1">
    <property type="nucleotide sequence ID" value="NZ_LT629751.1"/>
</dbReference>
<sequence length="179" mass="20058">MSLLKPLSLAVLAAALTACAAPVPVAKQEPLNNEDWYQVRTDTQVFVFDDYQVFKDFLATGKAPLMRTLEEKDPAGQELILALRAEDAGKPLEKISAYRFLKVAQPPAAPFYGEVRQEGKIFVFKRYGDMLDTLKLGEPIFRYTDIGGGPEGMTVIYGLQKEEGRPEATIQQFRKNHMM</sequence>
<evidence type="ECO:0000256" key="1">
    <source>
        <dbReference type="SAM" id="SignalP"/>
    </source>
</evidence>
<accession>A0A1H1SXW9</accession>
<gene>
    <name evidence="2" type="ORF">SAMN05216221_2019</name>
</gene>
<keyword evidence="1" id="KW-0732">Signal</keyword>
<dbReference type="AlphaFoldDB" id="A0A1H1SXW9"/>
<reference evidence="3" key="1">
    <citation type="submission" date="2016-10" db="EMBL/GenBank/DDBJ databases">
        <authorList>
            <person name="Varghese N."/>
            <person name="Submissions S."/>
        </authorList>
    </citation>
    <scope>NUCLEOTIDE SEQUENCE [LARGE SCALE GENOMIC DNA]</scope>
    <source>
        <strain evidence="3">KCTC 32247</strain>
    </source>
</reference>
<dbReference type="OrthoDB" id="8776015at2"/>
<dbReference type="EMBL" id="LT629751">
    <property type="protein sequence ID" value="SDS52887.1"/>
    <property type="molecule type" value="Genomic_DNA"/>
</dbReference>
<evidence type="ECO:0008006" key="4">
    <source>
        <dbReference type="Google" id="ProtNLM"/>
    </source>
</evidence>
<name>A0A1H1SXW9_9PSED</name>